<feature type="transmembrane region" description="Helical" evidence="1">
    <location>
        <begin position="23"/>
        <end position="48"/>
    </location>
</feature>
<evidence type="ECO:0000313" key="3">
    <source>
        <dbReference type="Proteomes" id="UP001597286"/>
    </source>
</evidence>
<dbReference type="Proteomes" id="UP001597286">
    <property type="component" value="Unassembled WGS sequence"/>
</dbReference>
<gene>
    <name evidence="2" type="ORF">ACFSJG_00640</name>
</gene>
<feature type="transmembrane region" description="Helical" evidence="1">
    <location>
        <begin position="54"/>
        <end position="75"/>
    </location>
</feature>
<evidence type="ECO:0008006" key="4">
    <source>
        <dbReference type="Google" id="ProtNLM"/>
    </source>
</evidence>
<protein>
    <recommendedName>
        <fullName evidence="4">DUF2933 domain-containing protein</fullName>
    </recommendedName>
</protein>
<keyword evidence="3" id="KW-1185">Reference proteome</keyword>
<keyword evidence="1" id="KW-0812">Transmembrane</keyword>
<reference evidence="3" key="1">
    <citation type="journal article" date="2019" name="Int. J. Syst. Evol. Microbiol.">
        <title>The Global Catalogue of Microorganisms (GCM) 10K type strain sequencing project: providing services to taxonomists for standard genome sequencing and annotation.</title>
        <authorList>
            <consortium name="The Broad Institute Genomics Platform"/>
            <consortium name="The Broad Institute Genome Sequencing Center for Infectious Disease"/>
            <person name="Wu L."/>
            <person name="Ma J."/>
        </authorList>
    </citation>
    <scope>NUCLEOTIDE SEQUENCE [LARGE SCALE GENOMIC DNA]</scope>
    <source>
        <strain evidence="3">DT72</strain>
    </source>
</reference>
<comment type="caution">
    <text evidence="2">The sequence shown here is derived from an EMBL/GenBank/DDBJ whole genome shotgun (WGS) entry which is preliminary data.</text>
</comment>
<proteinExistence type="predicted"/>
<dbReference type="RefSeq" id="WP_378483266.1">
    <property type="nucleotide sequence ID" value="NZ_JBHUFB010000001.1"/>
</dbReference>
<dbReference type="EMBL" id="JBHUFB010000001">
    <property type="protein sequence ID" value="MFD1810708.1"/>
    <property type="molecule type" value="Genomic_DNA"/>
</dbReference>
<name>A0ABW4NXW4_9NOCA</name>
<evidence type="ECO:0000256" key="1">
    <source>
        <dbReference type="SAM" id="Phobius"/>
    </source>
</evidence>
<accession>A0ABW4NXW4</accession>
<organism evidence="2 3">
    <name type="scientific">Rhodococcus gannanensis</name>
    <dbReference type="NCBI Taxonomy" id="1960308"/>
    <lineage>
        <taxon>Bacteria</taxon>
        <taxon>Bacillati</taxon>
        <taxon>Actinomycetota</taxon>
        <taxon>Actinomycetes</taxon>
        <taxon>Mycobacteriales</taxon>
        <taxon>Nocardiaceae</taxon>
        <taxon>Rhodococcus</taxon>
    </lineage>
</organism>
<keyword evidence="1" id="KW-1133">Transmembrane helix</keyword>
<evidence type="ECO:0000313" key="2">
    <source>
        <dbReference type="EMBL" id="MFD1810708.1"/>
    </source>
</evidence>
<keyword evidence="1" id="KW-0472">Membrane</keyword>
<sequence>MASPTPGSDSPSPNGTRPASGLLLFRIGIALFFAGLLAVVAIFVVYATGHTPGLALYLAALLCPIGFLFGIGSALRSGRRSRGQDT</sequence>